<dbReference type="PANTHER" id="PTHR31336:SF3">
    <property type="entry name" value="PROTEIN LIN-37 HOMOLOG"/>
    <property type="match status" value="1"/>
</dbReference>
<feature type="region of interest" description="Disordered" evidence="1">
    <location>
        <begin position="1"/>
        <end position="85"/>
    </location>
</feature>
<name>V4ACZ4_LOTGI</name>
<proteinExistence type="predicted"/>
<protein>
    <recommendedName>
        <fullName evidence="4">Lin-37 DREAM MuvB core complex component</fullName>
    </recommendedName>
</protein>
<evidence type="ECO:0000313" key="2">
    <source>
        <dbReference type="EMBL" id="ESO91201.1"/>
    </source>
</evidence>
<dbReference type="STRING" id="225164.V4ACZ4"/>
<dbReference type="PANTHER" id="PTHR31336">
    <property type="entry name" value="LIN37 HOMOLOG"/>
    <property type="match status" value="1"/>
</dbReference>
<dbReference type="Pfam" id="PF15306">
    <property type="entry name" value="LIN37"/>
    <property type="match status" value="1"/>
</dbReference>
<evidence type="ECO:0000313" key="3">
    <source>
        <dbReference type="Proteomes" id="UP000030746"/>
    </source>
</evidence>
<dbReference type="HOGENOM" id="CLU_090128_0_0_1"/>
<feature type="compositionally biased region" description="Basic residues" evidence="1">
    <location>
        <begin position="60"/>
        <end position="70"/>
    </location>
</feature>
<keyword evidence="3" id="KW-1185">Reference proteome</keyword>
<feature type="region of interest" description="Disordered" evidence="1">
    <location>
        <begin position="121"/>
        <end position="146"/>
    </location>
</feature>
<dbReference type="EMBL" id="KB202283">
    <property type="protein sequence ID" value="ESO91201.1"/>
    <property type="molecule type" value="Genomic_DNA"/>
</dbReference>
<dbReference type="RefSeq" id="XP_009057906.1">
    <property type="nucleotide sequence ID" value="XM_009059658.1"/>
</dbReference>
<dbReference type="OrthoDB" id="6287771at2759"/>
<dbReference type="OMA" id="SNVARWK"/>
<dbReference type="GO" id="GO:0031523">
    <property type="term" value="C:Myb complex"/>
    <property type="evidence" value="ECO:0007669"/>
    <property type="project" value="TreeGrafter"/>
</dbReference>
<accession>V4ACZ4</accession>
<dbReference type="CTD" id="20247764"/>
<dbReference type="AlphaFoldDB" id="V4ACZ4"/>
<sequence length="241" mass="27400">MSSAKGKHVEVASARNRLGATLQNLVDQKDDGPSDSEEVTHPVLPTPRSSNSNSASPKKSPSKANRKRKRKDDLGSLRSGQPQHTYVMKLFDRSVDLAQFNEETPLYPVCRAWIKNDPQSKEPLVAPPVQRSPSPSQDIKPGSDDEMDRFPDVYELPPPIKQEKSDIHVDHRVPVPTPQPQEHLDIHSTNEGAPPEQLLINHMARWKETRNRWQITGLKNEMRYADSMCILKQMYDRQCQK</sequence>
<dbReference type="Proteomes" id="UP000030746">
    <property type="component" value="Unassembled WGS sequence"/>
</dbReference>
<evidence type="ECO:0000256" key="1">
    <source>
        <dbReference type="SAM" id="MobiDB-lite"/>
    </source>
</evidence>
<dbReference type="InterPro" id="IPR028226">
    <property type="entry name" value="LIN37"/>
</dbReference>
<dbReference type="GO" id="GO:0000122">
    <property type="term" value="P:negative regulation of transcription by RNA polymerase II"/>
    <property type="evidence" value="ECO:0007669"/>
    <property type="project" value="TreeGrafter"/>
</dbReference>
<reference evidence="2 3" key="1">
    <citation type="journal article" date="2013" name="Nature">
        <title>Insights into bilaterian evolution from three spiralian genomes.</title>
        <authorList>
            <person name="Simakov O."/>
            <person name="Marletaz F."/>
            <person name="Cho S.J."/>
            <person name="Edsinger-Gonzales E."/>
            <person name="Havlak P."/>
            <person name="Hellsten U."/>
            <person name="Kuo D.H."/>
            <person name="Larsson T."/>
            <person name="Lv J."/>
            <person name="Arendt D."/>
            <person name="Savage R."/>
            <person name="Osoegawa K."/>
            <person name="de Jong P."/>
            <person name="Grimwood J."/>
            <person name="Chapman J.A."/>
            <person name="Shapiro H."/>
            <person name="Aerts A."/>
            <person name="Otillar R.P."/>
            <person name="Terry A.Y."/>
            <person name="Boore J.L."/>
            <person name="Grigoriev I.V."/>
            <person name="Lindberg D.R."/>
            <person name="Seaver E.C."/>
            <person name="Weisblat D.A."/>
            <person name="Putnam N.H."/>
            <person name="Rokhsar D.S."/>
        </authorList>
    </citation>
    <scope>NUCLEOTIDE SEQUENCE [LARGE SCALE GENOMIC DNA]</scope>
</reference>
<dbReference type="GO" id="GO:0017053">
    <property type="term" value="C:transcription repressor complex"/>
    <property type="evidence" value="ECO:0007669"/>
    <property type="project" value="InterPro"/>
</dbReference>
<organism evidence="2 3">
    <name type="scientific">Lottia gigantea</name>
    <name type="common">Giant owl limpet</name>
    <dbReference type="NCBI Taxonomy" id="225164"/>
    <lineage>
        <taxon>Eukaryota</taxon>
        <taxon>Metazoa</taxon>
        <taxon>Spiralia</taxon>
        <taxon>Lophotrochozoa</taxon>
        <taxon>Mollusca</taxon>
        <taxon>Gastropoda</taxon>
        <taxon>Patellogastropoda</taxon>
        <taxon>Lottioidea</taxon>
        <taxon>Lottiidae</taxon>
        <taxon>Lottia</taxon>
    </lineage>
</organism>
<evidence type="ECO:0008006" key="4">
    <source>
        <dbReference type="Google" id="ProtNLM"/>
    </source>
</evidence>
<dbReference type="GeneID" id="20247764"/>
<feature type="compositionally biased region" description="Low complexity" evidence="1">
    <location>
        <begin position="47"/>
        <end position="59"/>
    </location>
</feature>
<dbReference type="KEGG" id="lgi:LOTGIDRAFT_228731"/>
<gene>
    <name evidence="2" type="ORF">LOTGIDRAFT_228731</name>
</gene>